<feature type="transmembrane region" description="Helical" evidence="1">
    <location>
        <begin position="98"/>
        <end position="120"/>
    </location>
</feature>
<organism evidence="2 3">
    <name type="scientific">Nakamurella alba</name>
    <dbReference type="NCBI Taxonomy" id="2665158"/>
    <lineage>
        <taxon>Bacteria</taxon>
        <taxon>Bacillati</taxon>
        <taxon>Actinomycetota</taxon>
        <taxon>Actinomycetes</taxon>
        <taxon>Nakamurellales</taxon>
        <taxon>Nakamurellaceae</taxon>
        <taxon>Nakamurella</taxon>
    </lineage>
</organism>
<feature type="transmembrane region" description="Helical" evidence="1">
    <location>
        <begin position="40"/>
        <end position="61"/>
    </location>
</feature>
<dbReference type="PANTHER" id="PTHR34989:SF1">
    <property type="entry name" value="PROTEIN HDED"/>
    <property type="match status" value="1"/>
</dbReference>
<feature type="transmembrane region" description="Helical" evidence="1">
    <location>
        <begin position="132"/>
        <end position="153"/>
    </location>
</feature>
<feature type="transmembrane region" description="Helical" evidence="1">
    <location>
        <begin position="159"/>
        <end position="181"/>
    </location>
</feature>
<reference evidence="2 3" key="1">
    <citation type="submission" date="2019-11" db="EMBL/GenBank/DDBJ databases">
        <authorList>
            <person name="Jiang L.-Q."/>
        </authorList>
    </citation>
    <scope>NUCLEOTIDE SEQUENCE [LARGE SCALE GENOMIC DNA]</scope>
    <source>
        <strain evidence="2 3">YIM 132087</strain>
    </source>
</reference>
<evidence type="ECO:0000313" key="2">
    <source>
        <dbReference type="EMBL" id="MTD16219.1"/>
    </source>
</evidence>
<accession>A0A7K1FS72</accession>
<protein>
    <submittedName>
        <fullName evidence="2">HdeD family acid-resistance protein</fullName>
    </submittedName>
</protein>
<keyword evidence="1" id="KW-0472">Membrane</keyword>
<keyword evidence="3" id="KW-1185">Reference proteome</keyword>
<dbReference type="GO" id="GO:0005886">
    <property type="term" value="C:plasma membrane"/>
    <property type="evidence" value="ECO:0007669"/>
    <property type="project" value="TreeGrafter"/>
</dbReference>
<feature type="transmembrane region" description="Helical" evidence="1">
    <location>
        <begin position="73"/>
        <end position="92"/>
    </location>
</feature>
<dbReference type="Pfam" id="PF03729">
    <property type="entry name" value="DUF308"/>
    <property type="match status" value="2"/>
</dbReference>
<comment type="caution">
    <text evidence="2">The sequence shown here is derived from an EMBL/GenBank/DDBJ whole genome shotgun (WGS) entry which is preliminary data.</text>
</comment>
<sequence>MDAVGTVRGLAARFWWLLLVRGIIAVLFGIIALAAPGAALSFLIALLAVYFIFDGVTSIMHGFSERGSGKSTAWYYIQGILGIVAGIITLAWPGATALVLLFIIGFWAIVGGITAIGSAWTLRKTDQTNGWLWMLITGILALIFGVTLVVSPFDGILSILWLIGIWALISGIFLIMAAFTLKSAGKGASA</sequence>
<name>A0A7K1FS72_9ACTN</name>
<evidence type="ECO:0000256" key="1">
    <source>
        <dbReference type="SAM" id="Phobius"/>
    </source>
</evidence>
<keyword evidence="1" id="KW-0812">Transmembrane</keyword>
<evidence type="ECO:0000313" key="3">
    <source>
        <dbReference type="Proteomes" id="UP000460221"/>
    </source>
</evidence>
<gene>
    <name evidence="2" type="ORF">GIS00_19970</name>
</gene>
<dbReference type="InterPro" id="IPR052712">
    <property type="entry name" value="Acid_resist_chaperone_HdeD"/>
</dbReference>
<feature type="transmembrane region" description="Helical" evidence="1">
    <location>
        <begin position="12"/>
        <end position="34"/>
    </location>
</feature>
<dbReference type="AlphaFoldDB" id="A0A7K1FS72"/>
<dbReference type="Proteomes" id="UP000460221">
    <property type="component" value="Unassembled WGS sequence"/>
</dbReference>
<proteinExistence type="predicted"/>
<dbReference type="InterPro" id="IPR005325">
    <property type="entry name" value="DUF308_memb"/>
</dbReference>
<dbReference type="PANTHER" id="PTHR34989">
    <property type="entry name" value="PROTEIN HDED"/>
    <property type="match status" value="1"/>
</dbReference>
<dbReference type="RefSeq" id="WP_154770162.1">
    <property type="nucleotide sequence ID" value="NZ_WLYK01000008.1"/>
</dbReference>
<keyword evidence="1" id="KW-1133">Transmembrane helix</keyword>
<dbReference type="EMBL" id="WLYK01000008">
    <property type="protein sequence ID" value="MTD16219.1"/>
    <property type="molecule type" value="Genomic_DNA"/>
</dbReference>